<feature type="signal peptide" evidence="4">
    <location>
        <begin position="1"/>
        <end position="21"/>
    </location>
</feature>
<dbReference type="Gene3D" id="2.40.160.10">
    <property type="entry name" value="Porin"/>
    <property type="match status" value="1"/>
</dbReference>
<evidence type="ECO:0000256" key="3">
    <source>
        <dbReference type="ARBA" id="ARBA00022729"/>
    </source>
</evidence>
<dbReference type="EMBL" id="AP021889">
    <property type="protein sequence ID" value="BBP46211.1"/>
    <property type="molecule type" value="Genomic_DNA"/>
</dbReference>
<organism evidence="5 6">
    <name type="scientific">Thiosulfatimonas sediminis</name>
    <dbReference type="NCBI Taxonomy" id="2675054"/>
    <lineage>
        <taxon>Bacteria</taxon>
        <taxon>Pseudomonadati</taxon>
        <taxon>Pseudomonadota</taxon>
        <taxon>Gammaproteobacteria</taxon>
        <taxon>Thiotrichales</taxon>
        <taxon>Piscirickettsiaceae</taxon>
        <taxon>Thiosulfatimonas</taxon>
    </lineage>
</organism>
<accession>A0A6F8PVQ4</accession>
<evidence type="ECO:0000256" key="4">
    <source>
        <dbReference type="SAM" id="SignalP"/>
    </source>
</evidence>
<evidence type="ECO:0000256" key="2">
    <source>
        <dbReference type="ARBA" id="ARBA00022448"/>
    </source>
</evidence>
<dbReference type="InterPro" id="IPR023614">
    <property type="entry name" value="Porin_dom_sf"/>
</dbReference>
<dbReference type="RefSeq" id="WP_173272599.1">
    <property type="nucleotide sequence ID" value="NZ_AP021889.1"/>
</dbReference>
<dbReference type="Proteomes" id="UP000501726">
    <property type="component" value="Chromosome"/>
</dbReference>
<evidence type="ECO:0000313" key="6">
    <source>
        <dbReference type="Proteomes" id="UP000501726"/>
    </source>
</evidence>
<dbReference type="AlphaFoldDB" id="A0A6F8PVQ4"/>
<dbReference type="GO" id="GO:0016020">
    <property type="term" value="C:membrane"/>
    <property type="evidence" value="ECO:0007669"/>
    <property type="project" value="InterPro"/>
</dbReference>
<dbReference type="SUPFAM" id="SSF56935">
    <property type="entry name" value="Porins"/>
    <property type="match status" value="1"/>
</dbReference>
<dbReference type="Pfam" id="PF03573">
    <property type="entry name" value="OprD"/>
    <property type="match status" value="1"/>
</dbReference>
<name>A0A6F8PVQ4_9GAMM</name>
<feature type="chain" id="PRO_5026066142" description="Porin" evidence="4">
    <location>
        <begin position="22"/>
        <end position="434"/>
    </location>
</feature>
<keyword evidence="6" id="KW-1185">Reference proteome</keyword>
<dbReference type="InterPro" id="IPR005318">
    <property type="entry name" value="OM_porin_bac"/>
</dbReference>
<keyword evidence="3 4" id="KW-0732">Signal</keyword>
<proteinExistence type="inferred from homology"/>
<gene>
    <name evidence="5" type="ORF">THMIRHAS_15840</name>
</gene>
<dbReference type="KEGG" id="tse:THMIRHAS_15840"/>
<evidence type="ECO:0000313" key="5">
    <source>
        <dbReference type="EMBL" id="BBP46211.1"/>
    </source>
</evidence>
<reference evidence="6" key="1">
    <citation type="submission" date="2019-11" db="EMBL/GenBank/DDBJ databases">
        <title>Isolation and characterization of two novel species in the genus Thiomicrorhabdus.</title>
        <authorList>
            <person name="Mochizuki J."/>
            <person name="Kojima H."/>
            <person name="Fukui M."/>
        </authorList>
    </citation>
    <scope>NUCLEOTIDE SEQUENCE [LARGE SCALE GENOMIC DNA]</scope>
    <source>
        <strain evidence="6">aks77</strain>
    </source>
</reference>
<evidence type="ECO:0000256" key="1">
    <source>
        <dbReference type="ARBA" id="ARBA00009075"/>
    </source>
</evidence>
<comment type="similarity">
    <text evidence="1">Belongs to the outer membrane porin (Opr) (TC 1.B.25) family.</text>
</comment>
<sequence>MPLKPIITTLAFGMMANVAYAKPMIIDGEDKGTLDFMVKAITVLDGKNNNFDPNYGTAELLKMKYTSVRWNGINLVAGFYMDGDLLGNNLDNPSAQDRLARGLYTSNDQGANGLMGELKLTGQHGDFGWFVGRTLFNSPLTTSADSTMPSFHSGYGIDYKVNDSLRVSATQINRIALGARTATEWSLIGEGTGTAGTAINPTATQAEFISIADATIVNNTRKTNGISIVNLEVKPTQASQISLWNYYADDISNNFYINGEQKFKLANQDSVKLQAQLLNQQEIGAALGGQRDFNLLGAQATYIKPTWSAYLAANHSSGDSAMLNAWGGDPAYTSSTFSRNAYRENVTAYKLGGQYKITPNWILAASYADYGQSDTTVGSLSADTDATEFDMSLTWKYSKALTFKVFHASRTSEYDTDSTDRTQAHSRLVVVWKY</sequence>
<keyword evidence="2" id="KW-0813">Transport</keyword>
<evidence type="ECO:0008006" key="7">
    <source>
        <dbReference type="Google" id="ProtNLM"/>
    </source>
</evidence>
<protein>
    <recommendedName>
        <fullName evidence="7">Porin</fullName>
    </recommendedName>
</protein>